<proteinExistence type="predicted"/>
<dbReference type="EMBL" id="AAVO02000019">
    <property type="protein sequence ID" value="EDM86087.1"/>
    <property type="molecule type" value="Genomic_DNA"/>
</dbReference>
<reference evidence="1 2" key="1">
    <citation type="submission" date="2007-03" db="EMBL/GenBank/DDBJ databases">
        <authorList>
            <person name="Fulton L."/>
            <person name="Clifton S."/>
            <person name="Fulton B."/>
            <person name="Xu J."/>
            <person name="Minx P."/>
            <person name="Pepin K.H."/>
            <person name="Johnson M."/>
            <person name="Thiruvilangam P."/>
            <person name="Bhonagiri V."/>
            <person name="Nash W.E."/>
            <person name="Mardis E.R."/>
            <person name="Wilson R.K."/>
        </authorList>
    </citation>
    <scope>NUCLEOTIDE SEQUENCE [LARGE SCALE GENOMIC DNA]</scope>
    <source>
        <strain evidence="1 2">ATCC 29174</strain>
    </source>
</reference>
<name>A5ZWD3_9FIRM</name>
<evidence type="ECO:0000313" key="1">
    <source>
        <dbReference type="EMBL" id="EDM86087.1"/>
    </source>
</evidence>
<organism evidence="1 2">
    <name type="scientific">Blautia obeum ATCC 29174</name>
    <dbReference type="NCBI Taxonomy" id="411459"/>
    <lineage>
        <taxon>Bacteria</taxon>
        <taxon>Bacillati</taxon>
        <taxon>Bacillota</taxon>
        <taxon>Clostridia</taxon>
        <taxon>Lachnospirales</taxon>
        <taxon>Lachnospiraceae</taxon>
        <taxon>Blautia</taxon>
    </lineage>
</organism>
<accession>A5ZWD3</accession>
<dbReference type="HOGENOM" id="CLU_3230405_0_0_9"/>
<reference evidence="1 2" key="2">
    <citation type="submission" date="2007-04" db="EMBL/GenBank/DDBJ databases">
        <title>Draft genome sequence of Ruminococcus obeum (ATCC 29174).</title>
        <authorList>
            <person name="Sudarsanam P."/>
            <person name="Ley R."/>
            <person name="Guruge J."/>
            <person name="Turnbaugh P.J."/>
            <person name="Mahowald M."/>
            <person name="Liep D."/>
            <person name="Gordon J."/>
        </authorList>
    </citation>
    <scope>NUCLEOTIDE SEQUENCE [LARGE SCALE GENOMIC DNA]</scope>
    <source>
        <strain evidence="1 2">ATCC 29174</strain>
    </source>
</reference>
<sequence>MFFTARPIIEKLIVKCDSGIAVYDTDIDQISKFIYDDKEHFLT</sequence>
<protein>
    <submittedName>
        <fullName evidence="1">Uncharacterized protein</fullName>
    </submittedName>
</protein>
<dbReference type="Proteomes" id="UP000006002">
    <property type="component" value="Unassembled WGS sequence"/>
</dbReference>
<comment type="caution">
    <text evidence="1">The sequence shown here is derived from an EMBL/GenBank/DDBJ whole genome shotgun (WGS) entry which is preliminary data.</text>
</comment>
<dbReference type="AlphaFoldDB" id="A5ZWD3"/>
<gene>
    <name evidence="1" type="ORF">RUMOBE_03326</name>
</gene>
<evidence type="ECO:0000313" key="2">
    <source>
        <dbReference type="Proteomes" id="UP000006002"/>
    </source>
</evidence>